<sequence>MQHVSDQSDGHAKSSVPDACQRQSLTASSDLSNQPHDPCAFSRVGDQRFGAESASQPHPPQLPSRETSAPLIPWDPSSFIVPSYASSRSSIPALPSQAPSILVPRFASPRAFPSFPPTTNFAPWPSVANAASTDPSQMNTVVASTVSRPVPSPPQGPLSWEHARRPAVSSFPGSKLKAFASLLNVDNDSNTTAQPLFDFFAEAAGCGSGSVTDQLSCLRQASVSALARAQDSASYGSFDGPYNAFRPVQDGKLITGRPTTALMNGQFTHVPLIVGSTSNETLSEGTDIRSALQAFFPSLSNFSLSQYLEAYPASDFDNDDQRFQVATGESELICGVRVSSIYQSQSSAYANSPGIIAGGDGCGCGATQPDVHVPLQSAEPDKPQPHRGLPFGRELDDVPGLQFRVQWFRAVLAYDANPGYLCRRAHRELVVFRAFGMPPKHVQTPPRSPTWALYASGSKVHIVLQQGPANSTTMSGSFVEAEPEKERERCQFVASKVNEEEI</sequence>
<evidence type="ECO:0000259" key="2">
    <source>
        <dbReference type="Pfam" id="PF00135"/>
    </source>
</evidence>
<evidence type="ECO:0000256" key="1">
    <source>
        <dbReference type="SAM" id="MobiDB-lite"/>
    </source>
</evidence>
<evidence type="ECO:0000313" key="3">
    <source>
        <dbReference type="EMBL" id="TFY70510.1"/>
    </source>
</evidence>
<dbReference type="STRING" id="205917.A0A4Y9Z8R4"/>
<dbReference type="InterPro" id="IPR002018">
    <property type="entry name" value="CarbesteraseB"/>
</dbReference>
<comment type="caution">
    <text evidence="3">The sequence shown here is derived from an EMBL/GenBank/DDBJ whole genome shotgun (WGS) entry which is preliminary data.</text>
</comment>
<feature type="compositionally biased region" description="Basic and acidic residues" evidence="1">
    <location>
        <begin position="1"/>
        <end position="12"/>
    </location>
</feature>
<feature type="domain" description="Carboxylesterase type B" evidence="2">
    <location>
        <begin position="193"/>
        <end position="286"/>
    </location>
</feature>
<organism evidence="3 4">
    <name type="scientific">Dentipellis fragilis</name>
    <dbReference type="NCBI Taxonomy" id="205917"/>
    <lineage>
        <taxon>Eukaryota</taxon>
        <taxon>Fungi</taxon>
        <taxon>Dikarya</taxon>
        <taxon>Basidiomycota</taxon>
        <taxon>Agaricomycotina</taxon>
        <taxon>Agaricomycetes</taxon>
        <taxon>Russulales</taxon>
        <taxon>Hericiaceae</taxon>
        <taxon>Dentipellis</taxon>
    </lineage>
</organism>
<dbReference type="OrthoDB" id="408631at2759"/>
<protein>
    <recommendedName>
        <fullName evidence="2">Carboxylesterase type B domain-containing protein</fullName>
    </recommendedName>
</protein>
<dbReference type="Gene3D" id="3.40.50.1820">
    <property type="entry name" value="alpha/beta hydrolase"/>
    <property type="match status" value="1"/>
</dbReference>
<dbReference type="Proteomes" id="UP000298327">
    <property type="component" value="Unassembled WGS sequence"/>
</dbReference>
<proteinExistence type="predicted"/>
<dbReference type="SUPFAM" id="SSF53474">
    <property type="entry name" value="alpha/beta-Hydrolases"/>
    <property type="match status" value="1"/>
</dbReference>
<reference evidence="3 4" key="1">
    <citation type="submission" date="2019-02" db="EMBL/GenBank/DDBJ databases">
        <title>Genome sequencing of the rare red list fungi Dentipellis fragilis.</title>
        <authorList>
            <person name="Buettner E."/>
            <person name="Kellner H."/>
        </authorList>
    </citation>
    <scope>NUCLEOTIDE SEQUENCE [LARGE SCALE GENOMIC DNA]</scope>
    <source>
        <strain evidence="3 4">DSM 105465</strain>
    </source>
</reference>
<gene>
    <name evidence="3" type="ORF">EVG20_g2486</name>
</gene>
<accession>A0A4Y9Z8R4</accession>
<feature type="compositionally biased region" description="Polar residues" evidence="1">
    <location>
        <begin position="21"/>
        <end position="35"/>
    </location>
</feature>
<keyword evidence="4" id="KW-1185">Reference proteome</keyword>
<dbReference type="EMBL" id="SEOQ01000098">
    <property type="protein sequence ID" value="TFY70510.1"/>
    <property type="molecule type" value="Genomic_DNA"/>
</dbReference>
<evidence type="ECO:0000313" key="4">
    <source>
        <dbReference type="Proteomes" id="UP000298327"/>
    </source>
</evidence>
<dbReference type="AlphaFoldDB" id="A0A4Y9Z8R4"/>
<name>A0A4Y9Z8R4_9AGAM</name>
<dbReference type="InterPro" id="IPR029058">
    <property type="entry name" value="AB_hydrolase_fold"/>
</dbReference>
<dbReference type="Pfam" id="PF00135">
    <property type="entry name" value="COesterase"/>
    <property type="match status" value="1"/>
</dbReference>
<feature type="region of interest" description="Disordered" evidence="1">
    <location>
        <begin position="1"/>
        <end position="70"/>
    </location>
</feature>